<reference evidence="1 2" key="1">
    <citation type="submission" date="2019-03" db="EMBL/GenBank/DDBJ databases">
        <title>First draft genome of Liparis tanakae, snailfish: a comprehensive survey of snailfish specific genes.</title>
        <authorList>
            <person name="Kim W."/>
            <person name="Song I."/>
            <person name="Jeong J.-H."/>
            <person name="Kim D."/>
            <person name="Kim S."/>
            <person name="Ryu S."/>
            <person name="Song J.Y."/>
            <person name="Lee S.K."/>
        </authorList>
    </citation>
    <scope>NUCLEOTIDE SEQUENCE [LARGE SCALE GENOMIC DNA]</scope>
    <source>
        <tissue evidence="1">Muscle</tissue>
    </source>
</reference>
<keyword evidence="2" id="KW-1185">Reference proteome</keyword>
<evidence type="ECO:0000313" key="1">
    <source>
        <dbReference type="EMBL" id="TNN28978.1"/>
    </source>
</evidence>
<proteinExistence type="predicted"/>
<evidence type="ECO:0000313" key="2">
    <source>
        <dbReference type="Proteomes" id="UP000314294"/>
    </source>
</evidence>
<organism evidence="1 2">
    <name type="scientific">Liparis tanakae</name>
    <name type="common">Tanaka's snailfish</name>
    <dbReference type="NCBI Taxonomy" id="230148"/>
    <lineage>
        <taxon>Eukaryota</taxon>
        <taxon>Metazoa</taxon>
        <taxon>Chordata</taxon>
        <taxon>Craniata</taxon>
        <taxon>Vertebrata</taxon>
        <taxon>Euteleostomi</taxon>
        <taxon>Actinopterygii</taxon>
        <taxon>Neopterygii</taxon>
        <taxon>Teleostei</taxon>
        <taxon>Neoteleostei</taxon>
        <taxon>Acanthomorphata</taxon>
        <taxon>Eupercaria</taxon>
        <taxon>Perciformes</taxon>
        <taxon>Cottioidei</taxon>
        <taxon>Cottales</taxon>
        <taxon>Liparidae</taxon>
        <taxon>Liparis</taxon>
    </lineage>
</organism>
<gene>
    <name evidence="1" type="ORF">EYF80_060874</name>
</gene>
<accession>A0A4Z2EJN0</accession>
<name>A0A4Z2EJN0_9TELE</name>
<sequence length="108" mass="12087">MSRQVEVTSSWDSRRFHRVVSFLSAATRSETRRGKESNNPDHEAEITGFRSLIPGKEIIKSQYVDMRGVRAKRSVTPPSSCGELLSSGMLARPAYCASWRSARENVAL</sequence>
<protein>
    <submittedName>
        <fullName evidence="1">Uncharacterized protein</fullName>
    </submittedName>
</protein>
<dbReference type="EMBL" id="SRLO01006209">
    <property type="protein sequence ID" value="TNN28978.1"/>
    <property type="molecule type" value="Genomic_DNA"/>
</dbReference>
<comment type="caution">
    <text evidence="1">The sequence shown here is derived from an EMBL/GenBank/DDBJ whole genome shotgun (WGS) entry which is preliminary data.</text>
</comment>
<dbReference type="AlphaFoldDB" id="A0A4Z2EJN0"/>
<dbReference type="Proteomes" id="UP000314294">
    <property type="component" value="Unassembled WGS sequence"/>
</dbReference>